<dbReference type="InterPro" id="IPR018076">
    <property type="entry name" value="T2SS_GspF_dom"/>
</dbReference>
<feature type="transmembrane region" description="Helical" evidence="6">
    <location>
        <begin position="262"/>
        <end position="281"/>
    </location>
</feature>
<dbReference type="Pfam" id="PF00482">
    <property type="entry name" value="T2SSF"/>
    <property type="match status" value="1"/>
</dbReference>
<organism evidence="8 9">
    <name type="scientific">Alienimonas californiensis</name>
    <dbReference type="NCBI Taxonomy" id="2527989"/>
    <lineage>
        <taxon>Bacteria</taxon>
        <taxon>Pseudomonadati</taxon>
        <taxon>Planctomycetota</taxon>
        <taxon>Planctomycetia</taxon>
        <taxon>Planctomycetales</taxon>
        <taxon>Planctomycetaceae</taxon>
        <taxon>Alienimonas</taxon>
    </lineage>
</organism>
<feature type="domain" description="Type II secretion system protein GspF" evidence="7">
    <location>
        <begin position="154"/>
        <end position="278"/>
    </location>
</feature>
<dbReference type="RefSeq" id="WP_207622029.1">
    <property type="nucleotide sequence ID" value="NZ_CP036265.1"/>
</dbReference>
<dbReference type="InterPro" id="IPR042094">
    <property type="entry name" value="T2SS_GspF_sf"/>
</dbReference>
<protein>
    <submittedName>
        <fullName evidence="8">Bacterial type II secretion system protein F domain protein</fullName>
    </submittedName>
</protein>
<evidence type="ECO:0000259" key="7">
    <source>
        <dbReference type="Pfam" id="PF00482"/>
    </source>
</evidence>
<reference evidence="8 9" key="1">
    <citation type="submission" date="2019-02" db="EMBL/GenBank/DDBJ databases">
        <title>Deep-cultivation of Planctomycetes and their phenomic and genomic characterization uncovers novel biology.</title>
        <authorList>
            <person name="Wiegand S."/>
            <person name="Jogler M."/>
            <person name="Boedeker C."/>
            <person name="Pinto D."/>
            <person name="Vollmers J."/>
            <person name="Rivas-Marin E."/>
            <person name="Kohn T."/>
            <person name="Peeters S.H."/>
            <person name="Heuer A."/>
            <person name="Rast P."/>
            <person name="Oberbeckmann S."/>
            <person name="Bunk B."/>
            <person name="Jeske O."/>
            <person name="Meyerdierks A."/>
            <person name="Storesund J.E."/>
            <person name="Kallscheuer N."/>
            <person name="Luecker S."/>
            <person name="Lage O.M."/>
            <person name="Pohl T."/>
            <person name="Merkel B.J."/>
            <person name="Hornburger P."/>
            <person name="Mueller R.-W."/>
            <person name="Bruemmer F."/>
            <person name="Labrenz M."/>
            <person name="Spormann A.M."/>
            <person name="Op den Camp H."/>
            <person name="Overmann J."/>
            <person name="Amann R."/>
            <person name="Jetten M.S.M."/>
            <person name="Mascher T."/>
            <person name="Medema M.H."/>
            <person name="Devos D.P."/>
            <person name="Kaster A.-K."/>
            <person name="Ovreas L."/>
            <person name="Rohde M."/>
            <person name="Galperin M.Y."/>
            <person name="Jogler C."/>
        </authorList>
    </citation>
    <scope>NUCLEOTIDE SEQUENCE [LARGE SCALE GENOMIC DNA]</scope>
    <source>
        <strain evidence="8 9">CA12</strain>
    </source>
</reference>
<keyword evidence="4 6" id="KW-1133">Transmembrane helix</keyword>
<feature type="transmembrane region" description="Helical" evidence="6">
    <location>
        <begin position="6"/>
        <end position="27"/>
    </location>
</feature>
<evidence type="ECO:0000256" key="6">
    <source>
        <dbReference type="SAM" id="Phobius"/>
    </source>
</evidence>
<feature type="transmembrane region" description="Helical" evidence="6">
    <location>
        <begin position="95"/>
        <end position="113"/>
    </location>
</feature>
<dbReference type="EMBL" id="CP036265">
    <property type="protein sequence ID" value="QDT17417.1"/>
    <property type="molecule type" value="Genomic_DNA"/>
</dbReference>
<dbReference type="PANTHER" id="PTHR35007:SF1">
    <property type="entry name" value="PILUS ASSEMBLY PROTEIN"/>
    <property type="match status" value="1"/>
</dbReference>
<feature type="transmembrane region" description="Helical" evidence="6">
    <location>
        <begin position="297"/>
        <end position="317"/>
    </location>
</feature>
<evidence type="ECO:0000313" key="8">
    <source>
        <dbReference type="EMBL" id="QDT17417.1"/>
    </source>
</evidence>
<evidence type="ECO:0000256" key="4">
    <source>
        <dbReference type="ARBA" id="ARBA00022989"/>
    </source>
</evidence>
<evidence type="ECO:0000256" key="5">
    <source>
        <dbReference type="ARBA" id="ARBA00023136"/>
    </source>
</evidence>
<evidence type="ECO:0000313" key="9">
    <source>
        <dbReference type="Proteomes" id="UP000318741"/>
    </source>
</evidence>
<dbReference type="PANTHER" id="PTHR35007">
    <property type="entry name" value="INTEGRAL MEMBRANE PROTEIN-RELATED"/>
    <property type="match status" value="1"/>
</dbReference>
<sequence length="321" mass="34269">MIASPLVISLFAFGFVALLALAAMVTWRNSAATDVEDRLTALVGGKKAAPKLKTSELLAEASDGMSGLAGRIGGSLTKLGLILEQADNPMTPNTFFIATGGCAFAGFAAAVLGGAPAPLYPIAALIASVGPFGYVLFIRRQRHKRFAAQMPDALELIARALRSGHSLASGLHVVVEEMPQPVSKEFSLAYEEQNLGLPLEHALKNMLKRVPNMDLKFFVTAVAIQRAAGGDMAEILDKLSHLIRERFQIMGQVQALTGEGRISGLVLMALPVGTFLAIYYINPSYIEPLFEDPRGRMMIGVATVLQVVGAVVIKKIVNIKI</sequence>
<dbReference type="Gene3D" id="1.20.81.30">
    <property type="entry name" value="Type II secretion system (T2SS), domain F"/>
    <property type="match status" value="1"/>
</dbReference>
<name>A0A517PDG7_9PLAN</name>
<keyword evidence="3 6" id="KW-0812">Transmembrane</keyword>
<keyword evidence="5 6" id="KW-0472">Membrane</keyword>
<comment type="subcellular location">
    <subcellularLocation>
        <location evidence="1">Cell membrane</location>
        <topology evidence="1">Multi-pass membrane protein</topology>
    </subcellularLocation>
</comment>
<feature type="transmembrane region" description="Helical" evidence="6">
    <location>
        <begin position="119"/>
        <end position="137"/>
    </location>
</feature>
<evidence type="ECO:0000256" key="2">
    <source>
        <dbReference type="ARBA" id="ARBA00022475"/>
    </source>
</evidence>
<proteinExistence type="predicted"/>
<keyword evidence="2" id="KW-1003">Cell membrane</keyword>
<dbReference type="GO" id="GO:0005886">
    <property type="term" value="C:plasma membrane"/>
    <property type="evidence" value="ECO:0007669"/>
    <property type="project" value="UniProtKB-SubCell"/>
</dbReference>
<accession>A0A517PDG7</accession>
<dbReference type="AlphaFoldDB" id="A0A517PDG7"/>
<evidence type="ECO:0000256" key="3">
    <source>
        <dbReference type="ARBA" id="ARBA00022692"/>
    </source>
</evidence>
<keyword evidence="9" id="KW-1185">Reference proteome</keyword>
<evidence type="ECO:0000256" key="1">
    <source>
        <dbReference type="ARBA" id="ARBA00004651"/>
    </source>
</evidence>
<gene>
    <name evidence="8" type="ORF">CA12_35390</name>
</gene>
<dbReference type="KEGG" id="acaf:CA12_35390"/>
<dbReference type="Proteomes" id="UP000318741">
    <property type="component" value="Chromosome"/>
</dbReference>